<dbReference type="EMBL" id="UINC01000899">
    <property type="protein sequence ID" value="SUZ62945.1"/>
    <property type="molecule type" value="Genomic_DNA"/>
</dbReference>
<dbReference type="Pfam" id="PF07721">
    <property type="entry name" value="TPR_4"/>
    <property type="match status" value="1"/>
</dbReference>
<proteinExistence type="predicted"/>
<dbReference type="Pfam" id="PF13174">
    <property type="entry name" value="TPR_6"/>
    <property type="match status" value="1"/>
</dbReference>
<dbReference type="PANTHER" id="PTHR12558:SF13">
    <property type="entry name" value="CELL DIVISION CYCLE PROTEIN 27 HOMOLOG"/>
    <property type="match status" value="1"/>
</dbReference>
<name>A0A381P7N6_9ZZZZ</name>
<dbReference type="SMART" id="SM00028">
    <property type="entry name" value="TPR"/>
    <property type="match status" value="6"/>
</dbReference>
<reference evidence="1" key="1">
    <citation type="submission" date="2018-05" db="EMBL/GenBank/DDBJ databases">
        <authorList>
            <person name="Lanie J.A."/>
            <person name="Ng W.-L."/>
            <person name="Kazmierczak K.M."/>
            <person name="Andrzejewski T.M."/>
            <person name="Davidsen T.M."/>
            <person name="Wayne K.J."/>
            <person name="Tettelin H."/>
            <person name="Glass J.I."/>
            <person name="Rusch D."/>
            <person name="Podicherti R."/>
            <person name="Tsui H.-C.T."/>
            <person name="Winkler M.E."/>
        </authorList>
    </citation>
    <scope>NUCLEOTIDE SEQUENCE</scope>
</reference>
<dbReference type="GO" id="GO:0042802">
    <property type="term" value="F:identical protein binding"/>
    <property type="evidence" value="ECO:0007669"/>
    <property type="project" value="InterPro"/>
</dbReference>
<dbReference type="PANTHER" id="PTHR12558">
    <property type="entry name" value="CELL DIVISION CYCLE 16,23,27"/>
    <property type="match status" value="1"/>
</dbReference>
<accession>A0A381P7N6</accession>
<dbReference type="InterPro" id="IPR011990">
    <property type="entry name" value="TPR-like_helical_dom_sf"/>
</dbReference>
<evidence type="ECO:0000313" key="1">
    <source>
        <dbReference type="EMBL" id="SUZ62945.1"/>
    </source>
</evidence>
<organism evidence="1">
    <name type="scientific">marine metagenome</name>
    <dbReference type="NCBI Taxonomy" id="408172"/>
    <lineage>
        <taxon>unclassified sequences</taxon>
        <taxon>metagenomes</taxon>
        <taxon>ecological metagenomes</taxon>
    </lineage>
</organism>
<dbReference type="Pfam" id="PF13432">
    <property type="entry name" value="TPR_16"/>
    <property type="match status" value="1"/>
</dbReference>
<dbReference type="InterPro" id="IPR011717">
    <property type="entry name" value="TPR-4"/>
</dbReference>
<dbReference type="SUPFAM" id="SSF48452">
    <property type="entry name" value="TPR-like"/>
    <property type="match status" value="3"/>
</dbReference>
<protein>
    <submittedName>
        <fullName evidence="1">Uncharacterized protein</fullName>
    </submittedName>
</protein>
<dbReference type="AlphaFoldDB" id="A0A381P7N6"/>
<dbReference type="InterPro" id="IPR019734">
    <property type="entry name" value="TPR_rpt"/>
</dbReference>
<sequence length="563" mass="63769">MKCLLTRSKENIRVLKKLLILVVFSIFIDYSLTYAGEIENQSTKENILEATNALDRDEYLAAVVKYRKAAESSNDVELAKISSKLAYSYGLNREGLVSTKLWLKLEKDSEQALIYLSKFSIRQEKYSLARRYISQILKKDPETAGKKLLSMTSILSEGSVNNIYNMIFDLAKKYPKSAAAHAAVATMALKNNNANEAKRRSKLAMEISPGWIQPKLIYARSLLLDGDSEAAIDYVARIIGDEPRPDPKTRLELAILFLREGRSDDAMSQVNQILLEYSSQPEALRLMGIINFSLNYLDLAREDFQDLLATGFYEKDAIYYLARIADLNSDFALATALYMRVTSGSNAIISQRRASQLLLDNKKPTAALILLRDFGKNYPAFAIQMIKARAEVNEIQGNYIEALRLYDDFIHFRPDDESTLLSSSELLLKMGRLKEAVARYRDAVSKFPDSPASLNALGYTLADKTNSFRQAEKLIKKALKYDPNNPAILDSYGWVLYKRGKLEKALSQLHLAYNGYRDPEIASHLVEVLWKLGKTEEAKQLLEEAELENPLHPLLQNIREKIL</sequence>
<gene>
    <name evidence="1" type="ORF">METZ01_LOCUS15799</name>
</gene>
<dbReference type="Gene3D" id="1.25.40.10">
    <property type="entry name" value="Tetratricopeptide repeat domain"/>
    <property type="match status" value="3"/>
</dbReference>